<dbReference type="AlphaFoldDB" id="A0A5B8UR73"/>
<evidence type="ECO:0000313" key="1">
    <source>
        <dbReference type="EMBL" id="QEC61560.1"/>
    </source>
</evidence>
<dbReference type="Proteomes" id="UP000321479">
    <property type="component" value="Chromosome"/>
</dbReference>
<accession>A0A5B8UR73</accession>
<dbReference type="EMBL" id="CP042436">
    <property type="protein sequence ID" value="QEC61560.1"/>
    <property type="molecule type" value="Genomic_DNA"/>
</dbReference>
<dbReference type="OrthoDB" id="2555274at2"/>
<dbReference type="SUPFAM" id="SSF51658">
    <property type="entry name" value="Xylose isomerase-like"/>
    <property type="match status" value="1"/>
</dbReference>
<dbReference type="RefSeq" id="WP_147030137.1">
    <property type="nucleotide sequence ID" value="NZ_CP042436.1"/>
</dbReference>
<dbReference type="GO" id="GO:0016853">
    <property type="term" value="F:isomerase activity"/>
    <property type="evidence" value="ECO:0007669"/>
    <property type="project" value="UniProtKB-KW"/>
</dbReference>
<proteinExistence type="predicted"/>
<dbReference type="Gene3D" id="3.20.20.150">
    <property type="entry name" value="Divalent-metal-dependent TIM barrel enzymes"/>
    <property type="match status" value="1"/>
</dbReference>
<keyword evidence="1" id="KW-0413">Isomerase</keyword>
<dbReference type="KEGG" id="mgin:FRZ54_02815"/>
<dbReference type="InterPro" id="IPR036237">
    <property type="entry name" value="Xyl_isomerase-like_sf"/>
</dbReference>
<gene>
    <name evidence="1" type="ORF">FRZ54_02815</name>
</gene>
<reference evidence="1 2" key="1">
    <citation type="journal article" date="2017" name="Curr. Microbiol.">
        <title>Mucilaginibacter ginsenosidivorans sp. nov., Isolated from Soil of Ginseng Field.</title>
        <authorList>
            <person name="Kim M.M."/>
            <person name="Siddiqi M.Z."/>
            <person name="Im W.T."/>
        </authorList>
    </citation>
    <scope>NUCLEOTIDE SEQUENCE [LARGE SCALE GENOMIC DNA]</scope>
    <source>
        <strain evidence="1 2">Gsoil 3017</strain>
    </source>
</reference>
<organism evidence="1 2">
    <name type="scientific">Mucilaginibacter ginsenosidivorans</name>
    <dbReference type="NCBI Taxonomy" id="398053"/>
    <lineage>
        <taxon>Bacteria</taxon>
        <taxon>Pseudomonadati</taxon>
        <taxon>Bacteroidota</taxon>
        <taxon>Sphingobacteriia</taxon>
        <taxon>Sphingobacteriales</taxon>
        <taxon>Sphingobacteriaceae</taxon>
        <taxon>Mucilaginibacter</taxon>
    </lineage>
</organism>
<name>A0A5B8UR73_9SPHI</name>
<protein>
    <submittedName>
        <fullName evidence="1">Sugar phosphate isomerase/epimerase</fullName>
    </submittedName>
</protein>
<sequence>MQFQINFIKTCWGQKDPNLSFINELERDGYSGAEVNVCSTGSKAGEIARALKDEGLVFVAQQWLPPKLETTDQYIDQLRSNLDDIEALRPAFVNSHTGKDFFSFEDNCRVIGIINEFSVQSGIPVYHETHRGRFAFHADSLLPYLEVFKDLKLTADFSHWCVVSESLLQDQQEILEKIIRHVKYIHARIGHAQGAQVNNPSAPEWKGHLDQFFSWWDAIIDKNKKAGEPGIFICPEFGPVPYMPAEPFTLTPVASQDKVNDWMLRQLRSRYLQ</sequence>
<keyword evidence="2" id="KW-1185">Reference proteome</keyword>
<evidence type="ECO:0000313" key="2">
    <source>
        <dbReference type="Proteomes" id="UP000321479"/>
    </source>
</evidence>